<keyword evidence="3" id="KW-1185">Reference proteome</keyword>
<sequence>MTERRHERTSSPHDDSNVVSTLLTDDTVPSVPQADRLANDQSLNVSMPQAVMTSNTLHSNPAAQVAVVGISRRRRLLHAIGAFMRPFSRHASYNAPFTTPAYTSYETSTPDHAQHANNTPMRLSGDLPPQLTLDIDLHQPQALIPSTFWEDTLPQILDKRQSVEVIVSAAYPEQPSLSPLIGPACDREDDKRRQSCSDDVRDRPLPSLPDTSEMNSSNHDVTTVVLSHSISRSDASLPQPMTVSPAAPDNAHVASTGHNLAGLLIARSDTFSFERWEGSLPTGSEGEASTAGAQAWHDENNSGSQRDIVSRHTNNPTPTVDDSAALQMPHDNSDRLVFPSPIRYTIPLPPVEADDDQLDEHGSLLLLRPPVPNCLGLYHLESCPASPQIQSRDLPQWPAPRPQTASQHYRDLTRWSAEGDESGATLPAPRQMPASLRSSGDPNEAQYNSRHDSETVKDSSRLTPGSPIPTSVLAPPLDAPLAAASASAQASPSRIPAAPQSPSSRTTHCDETGDDDTLWAYIGENSISGMYAGLQLVIDVGTKAELRQNASSRPPCRTTLFDVGPFAQAMAQLPGLCSARRHRLTQLCLLIRQTRTPGGQDTMTRVMLCMKDYLRCIYAVTVKMKAENVRTPQSLAEAPIRKYFTRLRYLRIEGKATLARFLLFPLSRLRQLDVCVTMSVSEVSVLVHRAEGLDLLVLDIQGENGQVLDTLQSEDRQIRLPSGVHGQVNNASARELVPLLRKASASTDLRFTTIGYCPASFANLFAPIDIQRSLEMS</sequence>
<accession>A0A550CA10</accession>
<feature type="region of interest" description="Disordered" evidence="1">
    <location>
        <begin position="387"/>
        <end position="512"/>
    </location>
</feature>
<feature type="compositionally biased region" description="Polar residues" evidence="1">
    <location>
        <begin position="209"/>
        <end position="219"/>
    </location>
</feature>
<feature type="compositionally biased region" description="Polar residues" evidence="1">
    <location>
        <begin position="436"/>
        <end position="448"/>
    </location>
</feature>
<feature type="compositionally biased region" description="Polar residues" evidence="1">
    <location>
        <begin position="301"/>
        <end position="320"/>
    </location>
</feature>
<gene>
    <name evidence="2" type="ORF">BD626DRAFT_584578</name>
</gene>
<dbReference type="Proteomes" id="UP000320762">
    <property type="component" value="Unassembled WGS sequence"/>
</dbReference>
<feature type="region of interest" description="Disordered" evidence="1">
    <location>
        <begin position="1"/>
        <end position="32"/>
    </location>
</feature>
<dbReference type="AlphaFoldDB" id="A0A550CA10"/>
<feature type="compositionally biased region" description="Basic and acidic residues" evidence="1">
    <location>
        <begin position="449"/>
        <end position="460"/>
    </location>
</feature>
<feature type="compositionally biased region" description="Low complexity" evidence="1">
    <location>
        <begin position="474"/>
        <end position="505"/>
    </location>
</feature>
<feature type="compositionally biased region" description="Basic and acidic residues" evidence="1">
    <location>
        <begin position="1"/>
        <end position="16"/>
    </location>
</feature>
<evidence type="ECO:0000256" key="1">
    <source>
        <dbReference type="SAM" id="MobiDB-lite"/>
    </source>
</evidence>
<feature type="compositionally biased region" description="Polar residues" evidence="1">
    <location>
        <begin position="231"/>
        <end position="242"/>
    </location>
</feature>
<reference evidence="2 3" key="1">
    <citation type="journal article" date="2019" name="New Phytol.">
        <title>Comparative genomics reveals unique wood-decay strategies and fruiting body development in the Schizophyllaceae.</title>
        <authorList>
            <person name="Almasi E."/>
            <person name="Sahu N."/>
            <person name="Krizsan K."/>
            <person name="Balint B."/>
            <person name="Kovacs G.M."/>
            <person name="Kiss B."/>
            <person name="Cseklye J."/>
            <person name="Drula E."/>
            <person name="Henrissat B."/>
            <person name="Nagy I."/>
            <person name="Chovatia M."/>
            <person name="Adam C."/>
            <person name="LaButti K."/>
            <person name="Lipzen A."/>
            <person name="Riley R."/>
            <person name="Grigoriev I.V."/>
            <person name="Nagy L.G."/>
        </authorList>
    </citation>
    <scope>NUCLEOTIDE SEQUENCE [LARGE SCALE GENOMIC DNA]</scope>
    <source>
        <strain evidence="2 3">NL-1724</strain>
    </source>
</reference>
<feature type="region of interest" description="Disordered" evidence="1">
    <location>
        <begin position="231"/>
        <end position="250"/>
    </location>
</feature>
<evidence type="ECO:0000313" key="2">
    <source>
        <dbReference type="EMBL" id="TRM61642.1"/>
    </source>
</evidence>
<comment type="caution">
    <text evidence="2">The sequence shown here is derived from an EMBL/GenBank/DDBJ whole genome shotgun (WGS) entry which is preliminary data.</text>
</comment>
<organism evidence="2 3">
    <name type="scientific">Schizophyllum amplum</name>
    <dbReference type="NCBI Taxonomy" id="97359"/>
    <lineage>
        <taxon>Eukaryota</taxon>
        <taxon>Fungi</taxon>
        <taxon>Dikarya</taxon>
        <taxon>Basidiomycota</taxon>
        <taxon>Agaricomycotina</taxon>
        <taxon>Agaricomycetes</taxon>
        <taxon>Agaricomycetidae</taxon>
        <taxon>Agaricales</taxon>
        <taxon>Schizophyllaceae</taxon>
        <taxon>Schizophyllum</taxon>
    </lineage>
</organism>
<name>A0A550CA10_9AGAR</name>
<evidence type="ECO:0000313" key="3">
    <source>
        <dbReference type="Proteomes" id="UP000320762"/>
    </source>
</evidence>
<dbReference type="OrthoDB" id="10347852at2759"/>
<feature type="region of interest" description="Disordered" evidence="1">
    <location>
        <begin position="276"/>
        <end position="323"/>
    </location>
</feature>
<feature type="compositionally biased region" description="Basic and acidic residues" evidence="1">
    <location>
        <begin position="185"/>
        <end position="204"/>
    </location>
</feature>
<proteinExistence type="predicted"/>
<dbReference type="EMBL" id="VDMD01000016">
    <property type="protein sequence ID" value="TRM61642.1"/>
    <property type="molecule type" value="Genomic_DNA"/>
</dbReference>
<feature type="region of interest" description="Disordered" evidence="1">
    <location>
        <begin position="177"/>
        <end position="219"/>
    </location>
</feature>
<protein>
    <submittedName>
        <fullName evidence="2">Uncharacterized protein</fullName>
    </submittedName>
</protein>